<dbReference type="AlphaFoldDB" id="A0A0B2QX86"/>
<evidence type="ECO:0000313" key="3">
    <source>
        <dbReference type="EMBL" id="KHN26190.1"/>
    </source>
</evidence>
<dbReference type="Proteomes" id="UP000053555">
    <property type="component" value="Unassembled WGS sequence"/>
</dbReference>
<feature type="domain" description="DUF7625" evidence="2">
    <location>
        <begin position="1"/>
        <end position="64"/>
    </location>
</feature>
<gene>
    <name evidence="3" type="ORF">glysoja_035483</name>
</gene>
<organism evidence="3">
    <name type="scientific">Glycine soja</name>
    <name type="common">Wild soybean</name>
    <dbReference type="NCBI Taxonomy" id="3848"/>
    <lineage>
        <taxon>Eukaryota</taxon>
        <taxon>Viridiplantae</taxon>
        <taxon>Streptophyta</taxon>
        <taxon>Embryophyta</taxon>
        <taxon>Tracheophyta</taxon>
        <taxon>Spermatophyta</taxon>
        <taxon>Magnoliopsida</taxon>
        <taxon>eudicotyledons</taxon>
        <taxon>Gunneridae</taxon>
        <taxon>Pentapetalae</taxon>
        <taxon>rosids</taxon>
        <taxon>fabids</taxon>
        <taxon>Fabales</taxon>
        <taxon>Fabaceae</taxon>
        <taxon>Papilionoideae</taxon>
        <taxon>50 kb inversion clade</taxon>
        <taxon>NPAAA clade</taxon>
        <taxon>indigoferoid/millettioid clade</taxon>
        <taxon>Phaseoleae</taxon>
        <taxon>Glycine</taxon>
        <taxon>Glycine subgen. Soja</taxon>
    </lineage>
</organism>
<feature type="domain" description="OST-HTH associated" evidence="1">
    <location>
        <begin position="93"/>
        <end position="151"/>
    </location>
</feature>
<accession>A0A0B2QX86</accession>
<sequence>MPNEENITDCIRCRDPKQHNTNVKKALENAIEQQMVVKWNVGVLQLFVGKNDKVWRCVSPIGGNPKKYSKETWNEIKKSLTTPFGRLAIMGTQCKYEAGILIKNMCLKNHALGDVLQILNMLITIRKWIVHQQSGWQPLNIILTEVNFNSEVIACLILQKACSGNETIIEYINSHLD</sequence>
<evidence type="ECO:0000259" key="2">
    <source>
        <dbReference type="Pfam" id="PF24620"/>
    </source>
</evidence>
<evidence type="ECO:0000259" key="1">
    <source>
        <dbReference type="Pfam" id="PF14418"/>
    </source>
</evidence>
<name>A0A0B2QX86_GLYSO</name>
<dbReference type="Pfam" id="PF14418">
    <property type="entry name" value="OHA"/>
    <property type="match status" value="1"/>
</dbReference>
<reference evidence="3" key="1">
    <citation type="submission" date="2014-07" db="EMBL/GenBank/DDBJ databases">
        <title>Identification of a novel salt tolerance gene in wild soybean by whole-genome sequencing.</title>
        <authorList>
            <person name="Lam H.-M."/>
            <person name="Qi X."/>
            <person name="Li M.-W."/>
            <person name="Liu X."/>
            <person name="Xie M."/>
            <person name="Ni M."/>
            <person name="Xu X."/>
        </authorList>
    </citation>
    <scope>NUCLEOTIDE SEQUENCE [LARGE SCALE GENOMIC DNA]</scope>
    <source>
        <tissue evidence="3">Root</tissue>
    </source>
</reference>
<dbReference type="InterPro" id="IPR056042">
    <property type="entry name" value="DUF7625"/>
</dbReference>
<dbReference type="InterPro" id="IPR025677">
    <property type="entry name" value="OST-HTH-assoc_dom"/>
</dbReference>
<proteinExistence type="predicted"/>
<dbReference type="Pfam" id="PF24620">
    <property type="entry name" value="DUF7625"/>
    <property type="match status" value="1"/>
</dbReference>
<dbReference type="EMBL" id="KN654063">
    <property type="protein sequence ID" value="KHN26190.1"/>
    <property type="molecule type" value="Genomic_DNA"/>
</dbReference>
<protein>
    <submittedName>
        <fullName evidence="3">Uncharacterized protein</fullName>
    </submittedName>
</protein>